<feature type="signal peptide" evidence="5">
    <location>
        <begin position="1"/>
        <end position="18"/>
    </location>
</feature>
<comment type="caution">
    <text evidence="8">The sequence shown here is derived from an EMBL/GenBank/DDBJ whole genome shotgun (WGS) entry which is preliminary data.</text>
</comment>
<organism evidence="8 9">
    <name type="scientific">Lacihabitans lacunae</name>
    <dbReference type="NCBI Taxonomy" id="1028214"/>
    <lineage>
        <taxon>Bacteria</taxon>
        <taxon>Pseudomonadati</taxon>
        <taxon>Bacteroidota</taxon>
        <taxon>Cytophagia</taxon>
        <taxon>Cytophagales</taxon>
        <taxon>Leadbetterellaceae</taxon>
        <taxon>Lacihabitans</taxon>
    </lineage>
</organism>
<evidence type="ECO:0000259" key="7">
    <source>
        <dbReference type="PROSITE" id="PS51352"/>
    </source>
</evidence>
<dbReference type="PROSITE" id="PS00194">
    <property type="entry name" value="THIOREDOXIN_1"/>
    <property type="match status" value="1"/>
</dbReference>
<dbReference type="PROSITE" id="PS50206">
    <property type="entry name" value="RHODANESE_3"/>
    <property type="match status" value="1"/>
</dbReference>
<dbReference type="PANTHER" id="PTHR45663">
    <property type="entry name" value="GEO12009P1"/>
    <property type="match status" value="1"/>
</dbReference>
<dbReference type="Pfam" id="PF00085">
    <property type="entry name" value="Thioredoxin"/>
    <property type="match status" value="1"/>
</dbReference>
<dbReference type="PRINTS" id="PR00421">
    <property type="entry name" value="THIOREDOXIN"/>
</dbReference>
<dbReference type="Proteomes" id="UP001595616">
    <property type="component" value="Unassembled WGS sequence"/>
</dbReference>
<dbReference type="SUPFAM" id="SSF52821">
    <property type="entry name" value="Rhodanese/Cell cycle control phosphatase"/>
    <property type="match status" value="1"/>
</dbReference>
<evidence type="ECO:0000256" key="2">
    <source>
        <dbReference type="ARBA" id="ARBA00022982"/>
    </source>
</evidence>
<feature type="domain" description="Thioredoxin" evidence="7">
    <location>
        <begin position="115"/>
        <end position="231"/>
    </location>
</feature>
<gene>
    <name evidence="8" type="ORF">ACFOOI_05905</name>
</gene>
<feature type="domain" description="Rhodanese" evidence="6">
    <location>
        <begin position="34"/>
        <end position="125"/>
    </location>
</feature>
<dbReference type="InterPro" id="IPR036249">
    <property type="entry name" value="Thioredoxin-like_sf"/>
</dbReference>
<dbReference type="Gene3D" id="3.40.30.10">
    <property type="entry name" value="Glutaredoxin"/>
    <property type="match status" value="1"/>
</dbReference>
<dbReference type="InterPro" id="IPR036873">
    <property type="entry name" value="Rhodanese-like_dom_sf"/>
</dbReference>
<protein>
    <submittedName>
        <fullName evidence="8">Thioredoxin domain-containing protein</fullName>
    </submittedName>
</protein>
<dbReference type="SUPFAM" id="SSF52833">
    <property type="entry name" value="Thioredoxin-like"/>
    <property type="match status" value="1"/>
</dbReference>
<dbReference type="RefSeq" id="WP_379836080.1">
    <property type="nucleotide sequence ID" value="NZ_JBHRYQ010000001.1"/>
</dbReference>
<reference evidence="9" key="1">
    <citation type="journal article" date="2019" name="Int. J. Syst. Evol. Microbiol.">
        <title>The Global Catalogue of Microorganisms (GCM) 10K type strain sequencing project: providing services to taxonomists for standard genome sequencing and annotation.</title>
        <authorList>
            <consortium name="The Broad Institute Genomics Platform"/>
            <consortium name="The Broad Institute Genome Sequencing Center for Infectious Disease"/>
            <person name="Wu L."/>
            <person name="Ma J."/>
        </authorList>
    </citation>
    <scope>NUCLEOTIDE SEQUENCE [LARGE SCALE GENOMIC DNA]</scope>
    <source>
        <strain evidence="9">CECT 7956</strain>
    </source>
</reference>
<dbReference type="SMART" id="SM00450">
    <property type="entry name" value="RHOD"/>
    <property type="match status" value="1"/>
</dbReference>
<proteinExistence type="predicted"/>
<keyword evidence="5" id="KW-0732">Signal</keyword>
<dbReference type="InterPro" id="IPR017937">
    <property type="entry name" value="Thioredoxin_CS"/>
</dbReference>
<evidence type="ECO:0000256" key="3">
    <source>
        <dbReference type="ARBA" id="ARBA00023157"/>
    </source>
</evidence>
<dbReference type="InterPro" id="IPR001763">
    <property type="entry name" value="Rhodanese-like_dom"/>
</dbReference>
<evidence type="ECO:0000313" key="9">
    <source>
        <dbReference type="Proteomes" id="UP001595616"/>
    </source>
</evidence>
<feature type="chain" id="PRO_5045377027" evidence="5">
    <location>
        <begin position="19"/>
        <end position="231"/>
    </location>
</feature>
<accession>A0ABV7YSM0</accession>
<evidence type="ECO:0000313" key="8">
    <source>
        <dbReference type="EMBL" id="MFC3810179.1"/>
    </source>
</evidence>
<keyword evidence="1" id="KW-0813">Transport</keyword>
<dbReference type="PANTHER" id="PTHR45663:SF11">
    <property type="entry name" value="GEO12009P1"/>
    <property type="match status" value="1"/>
</dbReference>
<keyword evidence="4" id="KW-0676">Redox-active center</keyword>
<dbReference type="Pfam" id="PF00581">
    <property type="entry name" value="Rhodanese"/>
    <property type="match status" value="1"/>
</dbReference>
<dbReference type="CDD" id="cd00158">
    <property type="entry name" value="RHOD"/>
    <property type="match status" value="1"/>
</dbReference>
<dbReference type="Gene3D" id="3.40.250.10">
    <property type="entry name" value="Rhodanese-like domain"/>
    <property type="match status" value="1"/>
</dbReference>
<keyword evidence="9" id="KW-1185">Reference proteome</keyword>
<dbReference type="InterPro" id="IPR013766">
    <property type="entry name" value="Thioredoxin_domain"/>
</dbReference>
<dbReference type="EMBL" id="JBHRYQ010000001">
    <property type="protein sequence ID" value="MFC3810179.1"/>
    <property type="molecule type" value="Genomic_DNA"/>
</dbReference>
<evidence type="ECO:0000256" key="4">
    <source>
        <dbReference type="ARBA" id="ARBA00023284"/>
    </source>
</evidence>
<evidence type="ECO:0000256" key="5">
    <source>
        <dbReference type="SAM" id="SignalP"/>
    </source>
</evidence>
<evidence type="ECO:0000256" key="1">
    <source>
        <dbReference type="ARBA" id="ARBA00022448"/>
    </source>
</evidence>
<keyword evidence="2" id="KW-0249">Electron transport</keyword>
<name>A0ABV7YSM0_9BACT</name>
<dbReference type="PROSITE" id="PS51352">
    <property type="entry name" value="THIOREDOXIN_2"/>
    <property type="match status" value="1"/>
</dbReference>
<sequence length="231" mass="26967">MQKLIYPLLFLISFNISAQVSKLGPQGFYLELKKYSNPQLLDIRSSDLFEKGHLKKAYNIDLASEEFESLLLQYYDVNKPLFIYCQTGKSSLQSEKYFEEMGYKDIKILVGGFEKWTVSSKPYVSSQNTTRPLAYMTIQNLNETIKTNEWVLVDFYADWCGPCKKMEPILQKIKSENKNLTLLKIDSDKNASIVEKYEVEEIPTFLIFHNGKQVWRRTGLLTENEIKSYLF</sequence>
<keyword evidence="3" id="KW-1015">Disulfide bond</keyword>
<evidence type="ECO:0000259" key="6">
    <source>
        <dbReference type="PROSITE" id="PS50206"/>
    </source>
</evidence>
<dbReference type="CDD" id="cd02947">
    <property type="entry name" value="TRX_family"/>
    <property type="match status" value="1"/>
</dbReference>